<reference evidence="6" key="1">
    <citation type="submission" date="2023-07" db="EMBL/GenBank/DDBJ databases">
        <authorList>
            <person name="Stuckert A."/>
        </authorList>
    </citation>
    <scope>NUCLEOTIDE SEQUENCE</scope>
</reference>
<organism evidence="6 7">
    <name type="scientific">Ranitomeya imitator</name>
    <name type="common">mimic poison frog</name>
    <dbReference type="NCBI Taxonomy" id="111125"/>
    <lineage>
        <taxon>Eukaryota</taxon>
        <taxon>Metazoa</taxon>
        <taxon>Chordata</taxon>
        <taxon>Craniata</taxon>
        <taxon>Vertebrata</taxon>
        <taxon>Euteleostomi</taxon>
        <taxon>Amphibia</taxon>
        <taxon>Batrachia</taxon>
        <taxon>Anura</taxon>
        <taxon>Neobatrachia</taxon>
        <taxon>Hyloidea</taxon>
        <taxon>Dendrobatidae</taxon>
        <taxon>Dendrobatinae</taxon>
        <taxon>Ranitomeya</taxon>
    </lineage>
</organism>
<dbReference type="Proteomes" id="UP001176940">
    <property type="component" value="Unassembled WGS sequence"/>
</dbReference>
<dbReference type="PANTHER" id="PTHR13293">
    <property type="entry name" value="AKIRIN-RELATED"/>
    <property type="match status" value="1"/>
</dbReference>
<comment type="subcellular location">
    <subcellularLocation>
        <location evidence="1">Nucleus</location>
    </subcellularLocation>
</comment>
<proteinExistence type="inferred from homology"/>
<comment type="caution">
    <text evidence="6">The sequence shown here is derived from an EMBL/GenBank/DDBJ whole genome shotgun (WGS) entry which is preliminary data.</text>
</comment>
<evidence type="ECO:0000256" key="3">
    <source>
        <dbReference type="ARBA" id="ARBA00023242"/>
    </source>
</evidence>
<dbReference type="PANTHER" id="PTHR13293:SF9">
    <property type="entry name" value="AKIRIN-1"/>
    <property type="match status" value="1"/>
</dbReference>
<feature type="region of interest" description="Disordered" evidence="4">
    <location>
        <begin position="336"/>
        <end position="389"/>
    </location>
</feature>
<comment type="similarity">
    <text evidence="2">Belongs to the akirin family.</text>
</comment>
<evidence type="ECO:0000256" key="2">
    <source>
        <dbReference type="ARBA" id="ARBA00005625"/>
    </source>
</evidence>
<sequence>MTANQNAVATPPIGAEKAMQMHAYVSVSESSTRSLVNSIRLVGGPTPGTLTNQLFAGSLAAGSTNHFPVFQKLIIKQSVSGLTHICVKKKIALMFIQKKQIFENLRQEYTRYHRRRQLEVTFNQTEVGQPSEVQTSSALTAPSSPGSISKKDQPSFSLRQVGILCERLLKDHEDKIKEEYEKILHTKLEAKGMKKQYESFVKFTHDKIMRRFGARPASWMKSHPRCTVPAAVTGGNTDNLAGQLGSDLRPFPVAAPVSSDSGLLRHHSAPAGKGDKEPTSGSKTKTTRKCAVCMKKLSSSYKKSLCKECTDKIISEERPSLIEEIKTLIQQEIKTSLATLSQPTPSPSAPPEAKKRKLNPQEEEQEDSQGETSDEPPEEGELSLDSETVQQERYYFSSSDIEELLTAVRKTMEVEEEKTAQSVQEEMFGGLRSRKRQVFPIHQNIRDLVLDEWESPEKKLTTPAEIKDRFPVDAETASCWSEVPKVDVQIARVAKKTTLPFEDASQLRDPLERKMDGLLRKSWETSASLLNINSVSTCVARSMHRWLGQLEEHLSSGTPREDILASLPIFQKATGFFSRCFCRIRESDGEIIRTVKLGKACTLAKILVWGYDFQDEAVFYSL</sequence>
<feature type="compositionally biased region" description="Acidic residues" evidence="4">
    <location>
        <begin position="361"/>
        <end position="384"/>
    </location>
</feature>
<evidence type="ECO:0000259" key="5">
    <source>
        <dbReference type="Pfam" id="PF11560"/>
    </source>
</evidence>
<protein>
    <recommendedName>
        <fullName evidence="5">Lamina-associated polypeptide 2 alpha C-terminal domain-containing protein</fullName>
    </recommendedName>
</protein>
<name>A0ABN9LB33_9NEOB</name>
<keyword evidence="7" id="KW-1185">Reference proteome</keyword>
<dbReference type="InterPro" id="IPR024132">
    <property type="entry name" value="Akirin"/>
</dbReference>
<evidence type="ECO:0000256" key="1">
    <source>
        <dbReference type="ARBA" id="ARBA00004123"/>
    </source>
</evidence>
<accession>A0ABN9LB33</accession>
<feature type="region of interest" description="Disordered" evidence="4">
    <location>
        <begin position="255"/>
        <end position="288"/>
    </location>
</feature>
<dbReference type="Pfam" id="PF11560">
    <property type="entry name" value="LAP2alpha"/>
    <property type="match status" value="1"/>
</dbReference>
<dbReference type="EMBL" id="CAUEEQ010011438">
    <property type="protein sequence ID" value="CAJ0935627.1"/>
    <property type="molecule type" value="Genomic_DNA"/>
</dbReference>
<keyword evidence="3" id="KW-0539">Nucleus</keyword>
<feature type="domain" description="Lamina-associated polypeptide 2 alpha C-terminal" evidence="5">
    <location>
        <begin position="437"/>
        <end position="559"/>
    </location>
</feature>
<evidence type="ECO:0000313" key="6">
    <source>
        <dbReference type="EMBL" id="CAJ0935627.1"/>
    </source>
</evidence>
<evidence type="ECO:0000313" key="7">
    <source>
        <dbReference type="Proteomes" id="UP001176940"/>
    </source>
</evidence>
<feature type="region of interest" description="Disordered" evidence="4">
    <location>
        <begin position="125"/>
        <end position="153"/>
    </location>
</feature>
<evidence type="ECO:0000256" key="4">
    <source>
        <dbReference type="SAM" id="MobiDB-lite"/>
    </source>
</evidence>
<dbReference type="InterPro" id="IPR021623">
    <property type="entry name" value="LAP2alpha_C"/>
</dbReference>
<dbReference type="Gene3D" id="1.10.287.3160">
    <property type="match status" value="1"/>
</dbReference>
<gene>
    <name evidence="6" type="ORF">RIMI_LOCUS6382678</name>
</gene>
<feature type="compositionally biased region" description="Polar residues" evidence="4">
    <location>
        <begin position="125"/>
        <end position="147"/>
    </location>
</feature>